<proteinExistence type="predicted"/>
<evidence type="ECO:0008006" key="3">
    <source>
        <dbReference type="Google" id="ProtNLM"/>
    </source>
</evidence>
<gene>
    <name evidence="1" type="ORF">GQ43DRAFT_432072</name>
</gene>
<name>A0A9P4JMI2_9PLEO</name>
<protein>
    <recommendedName>
        <fullName evidence="3">Cyclin domain protein</fullName>
    </recommendedName>
</protein>
<dbReference type="OrthoDB" id="10264655at2759"/>
<dbReference type="AlphaFoldDB" id="A0A9P4JMI2"/>
<dbReference type="InterPro" id="IPR043198">
    <property type="entry name" value="Cyclin/Ssn8"/>
</dbReference>
<accession>A0A9P4JMI2</accession>
<reference evidence="1" key="1">
    <citation type="journal article" date="2020" name="Stud. Mycol.">
        <title>101 Dothideomycetes genomes: a test case for predicting lifestyles and emergence of pathogens.</title>
        <authorList>
            <person name="Haridas S."/>
            <person name="Albert R."/>
            <person name="Binder M."/>
            <person name="Bloem J."/>
            <person name="Labutti K."/>
            <person name="Salamov A."/>
            <person name="Andreopoulos B."/>
            <person name="Baker S."/>
            <person name="Barry K."/>
            <person name="Bills G."/>
            <person name="Bluhm B."/>
            <person name="Cannon C."/>
            <person name="Castanera R."/>
            <person name="Culley D."/>
            <person name="Daum C."/>
            <person name="Ezra D."/>
            <person name="Gonzalez J."/>
            <person name="Henrissat B."/>
            <person name="Kuo A."/>
            <person name="Liang C."/>
            <person name="Lipzen A."/>
            <person name="Lutzoni F."/>
            <person name="Magnuson J."/>
            <person name="Mondo S."/>
            <person name="Nolan M."/>
            <person name="Ohm R."/>
            <person name="Pangilinan J."/>
            <person name="Park H.-J."/>
            <person name="Ramirez L."/>
            <person name="Alfaro M."/>
            <person name="Sun H."/>
            <person name="Tritt A."/>
            <person name="Yoshinaga Y."/>
            <person name="Zwiers L.-H."/>
            <person name="Turgeon B."/>
            <person name="Goodwin S."/>
            <person name="Spatafora J."/>
            <person name="Crous P."/>
            <person name="Grigoriev I."/>
        </authorList>
    </citation>
    <scope>NUCLEOTIDE SEQUENCE</scope>
    <source>
        <strain evidence="1">ATCC 74209</strain>
    </source>
</reference>
<dbReference type="Gene3D" id="1.10.472.10">
    <property type="entry name" value="Cyclin-like"/>
    <property type="match status" value="2"/>
</dbReference>
<dbReference type="SUPFAM" id="SSF47954">
    <property type="entry name" value="Cyclin-like"/>
    <property type="match status" value="2"/>
</dbReference>
<evidence type="ECO:0000313" key="1">
    <source>
        <dbReference type="EMBL" id="KAF2200936.1"/>
    </source>
</evidence>
<keyword evidence="2" id="KW-1185">Reference proteome</keyword>
<organism evidence="1 2">
    <name type="scientific">Delitschia confertaspora ATCC 74209</name>
    <dbReference type="NCBI Taxonomy" id="1513339"/>
    <lineage>
        <taxon>Eukaryota</taxon>
        <taxon>Fungi</taxon>
        <taxon>Dikarya</taxon>
        <taxon>Ascomycota</taxon>
        <taxon>Pezizomycotina</taxon>
        <taxon>Dothideomycetes</taxon>
        <taxon>Pleosporomycetidae</taxon>
        <taxon>Pleosporales</taxon>
        <taxon>Delitschiaceae</taxon>
        <taxon>Delitschia</taxon>
    </lineage>
</organism>
<dbReference type="PANTHER" id="PTHR10026">
    <property type="entry name" value="CYCLIN"/>
    <property type="match status" value="1"/>
</dbReference>
<comment type="caution">
    <text evidence="1">The sequence shown here is derived from an EMBL/GenBank/DDBJ whole genome shotgun (WGS) entry which is preliminary data.</text>
</comment>
<evidence type="ECO:0000313" key="2">
    <source>
        <dbReference type="Proteomes" id="UP000799536"/>
    </source>
</evidence>
<sequence length="293" mass="32952">MATEFANPLATEYQLMNSSSQIDRIPDDLEKSIRFAGARLTQAAGILLRLPQEVIAQAIVIFTRFWIGPEGGSLVQYGAEEVSAASIYLVSKISSYPKSPRSVINVYSYLRTLPSTFVEPNSLGKEDLESYFVSEGTYQSRRAALFAMETQILKILGFNLTTVLPYKLCINYIQTLGVFNQPHAPELVKRAFAHLNTALLSHQLLYMTHQPPWLATAAIYLAAKEEGIKLPEVNWWEFFDTDVEELGFLVCAFLDIEGFAAGEEEKWGKRKVPMTVEEVEDELEKRRILDGGN</sequence>
<dbReference type="FunFam" id="1.10.472.10:FF:000126">
    <property type="entry name" value="Cyclin domain protein"/>
    <property type="match status" value="1"/>
</dbReference>
<dbReference type="GO" id="GO:0016538">
    <property type="term" value="F:cyclin-dependent protein serine/threonine kinase regulator activity"/>
    <property type="evidence" value="ECO:0007669"/>
    <property type="project" value="InterPro"/>
</dbReference>
<dbReference type="EMBL" id="ML993998">
    <property type="protein sequence ID" value="KAF2200936.1"/>
    <property type="molecule type" value="Genomic_DNA"/>
</dbReference>
<dbReference type="GO" id="GO:0006357">
    <property type="term" value="P:regulation of transcription by RNA polymerase II"/>
    <property type="evidence" value="ECO:0007669"/>
    <property type="project" value="InterPro"/>
</dbReference>
<dbReference type="Proteomes" id="UP000799536">
    <property type="component" value="Unassembled WGS sequence"/>
</dbReference>
<dbReference type="InterPro" id="IPR036915">
    <property type="entry name" value="Cyclin-like_sf"/>
</dbReference>